<evidence type="ECO:0000313" key="4">
    <source>
        <dbReference type="Proteomes" id="UP000265341"/>
    </source>
</evidence>
<feature type="coiled-coil region" evidence="1">
    <location>
        <begin position="171"/>
        <end position="205"/>
    </location>
</feature>
<name>A0A399EFU9_9DEIN</name>
<keyword evidence="1" id="KW-0175">Coiled coil</keyword>
<evidence type="ECO:0000313" key="3">
    <source>
        <dbReference type="EMBL" id="RIH82029.1"/>
    </source>
</evidence>
<evidence type="ECO:0000256" key="1">
    <source>
        <dbReference type="SAM" id="Coils"/>
    </source>
</evidence>
<dbReference type="InterPro" id="IPR007421">
    <property type="entry name" value="Schlafen_AlbA_2_dom"/>
</dbReference>
<keyword evidence="4" id="KW-1185">Reference proteome</keyword>
<dbReference type="Proteomes" id="UP000265341">
    <property type="component" value="Unassembled WGS sequence"/>
</dbReference>
<reference evidence="3 4" key="1">
    <citation type="submission" date="2018-08" db="EMBL/GenBank/DDBJ databases">
        <title>Meiothermus roseus NBRC 110900 genome sequencing project.</title>
        <authorList>
            <person name="Da Costa M.S."/>
            <person name="Albuquerque L."/>
            <person name="Raposo P."/>
            <person name="Froufe H.J.C."/>
            <person name="Barroso C.S."/>
            <person name="Egas C."/>
        </authorList>
    </citation>
    <scope>NUCLEOTIDE SEQUENCE [LARGE SCALE GENOMIC DNA]</scope>
    <source>
        <strain evidence="3 4">NBRC 110900</strain>
    </source>
</reference>
<keyword evidence="3" id="KW-0238">DNA-binding</keyword>
<sequence>MEREVIERVALWFIENGIEAPKADVKRALPPAAELAKDLTAIANTDDHDPDSPLHRQEPRLLNHGLLILGADREQRAVLGFEGWEKVDQAEAHLQQQLRNLVHPVPAFNLYQFEQEGKRWAVVLVYPSMQQPHLFIREAERISRGDWYVRRGSLTERAQPEDYARVQSKVLEVAQDARRRAEEVERRLSDRIDRLESGYAELLQRLLQGASAPDAAPPAGEASAELLLEAASGREPNLAELVRLRLAPAEDRVHQGLLDEALRLRDFLQSDGVPWLLPDDPETLRQAVRHLEEAAQPLAEGLGELIRRDAAEAYVPALREALEILAEGLWVPLGVGSYNELARALHAYPLHLLTYQACLVAHAHRRAAYLRAFVDARIPAGAFRGQGAAVRPWLPGVRDRAIVARDAFQPVDSRWCEPLSTHTLEVLTGPAGWALPHLPLRPRENLKGFFVQAEFLMALASLENSPERPLIGVYLLEGVGSVEDLRAVVSPPPAHVCRALKVAPKELVERLILWLLQSGGLFPGCAVRGFHREELRTGECPPPHDAP</sequence>
<dbReference type="InterPro" id="IPR038461">
    <property type="entry name" value="Schlafen_AlbA_2_dom_sf"/>
</dbReference>
<comment type="caution">
    <text evidence="3">The sequence shown here is derived from an EMBL/GenBank/DDBJ whole genome shotgun (WGS) entry which is preliminary data.</text>
</comment>
<dbReference type="RefSeq" id="WP_119280515.1">
    <property type="nucleotide sequence ID" value="NZ_QWLA01000122.1"/>
</dbReference>
<dbReference type="GO" id="GO:0003677">
    <property type="term" value="F:DNA binding"/>
    <property type="evidence" value="ECO:0007669"/>
    <property type="project" value="UniProtKB-KW"/>
</dbReference>
<dbReference type="EMBL" id="QWLA01000122">
    <property type="protein sequence ID" value="RIH82029.1"/>
    <property type="molecule type" value="Genomic_DNA"/>
</dbReference>
<dbReference type="Pfam" id="PF04326">
    <property type="entry name" value="SLFN_AlbA_2"/>
    <property type="match status" value="1"/>
</dbReference>
<proteinExistence type="predicted"/>
<feature type="domain" description="Schlafen AlbA-2" evidence="2">
    <location>
        <begin position="22"/>
        <end position="158"/>
    </location>
</feature>
<organism evidence="3 4">
    <name type="scientific">Calidithermus roseus</name>
    <dbReference type="NCBI Taxonomy" id="1644118"/>
    <lineage>
        <taxon>Bacteria</taxon>
        <taxon>Thermotogati</taxon>
        <taxon>Deinococcota</taxon>
        <taxon>Deinococci</taxon>
        <taxon>Thermales</taxon>
        <taxon>Thermaceae</taxon>
        <taxon>Calidithermus</taxon>
    </lineage>
</organism>
<gene>
    <name evidence="3" type="ORF">Mrose_03483</name>
</gene>
<accession>A0A399EFU9</accession>
<evidence type="ECO:0000259" key="2">
    <source>
        <dbReference type="Pfam" id="PF04326"/>
    </source>
</evidence>
<protein>
    <submittedName>
        <fullName evidence="3">Putative DNA-binding domain protein</fullName>
    </submittedName>
</protein>
<dbReference type="AlphaFoldDB" id="A0A399EFU9"/>
<dbReference type="Gene3D" id="3.30.950.30">
    <property type="entry name" value="Schlafen, AAA domain"/>
    <property type="match status" value="1"/>
</dbReference>